<sequence>MAPTFHWMQAPSTPPASRSSLRFQHLQKFSVVTLMSNIHNLPRQTASALPHTLLSSIVFPPQCLVYISPLLPTDMNALVDRMSTLITPSSMRVIDATQTPGGSGRISFALVQPSESRGVRYSLALGNHNEDTETIRRSIRFTMAASPLFSAIRELWVDTGAIELICGAQSTVLRSLTLLEYLSVGCSSVDNPGLHEVLAVLSAVCAQGDAFVCPKLNTLSLIGFVPVEPERLIAQLRLVLAVRNGLEKPLTHLALCLDLEGEALVDARMLGSLVEHFSLNDPEVEAPAEIEWERYWEDRVPAGCGATDEICDHWPVWK</sequence>
<accession>A0A1M2VG89</accession>
<evidence type="ECO:0000313" key="1">
    <source>
        <dbReference type="EMBL" id="OJT06620.1"/>
    </source>
</evidence>
<dbReference type="EMBL" id="MNAD01001289">
    <property type="protein sequence ID" value="OJT06620.1"/>
    <property type="molecule type" value="Genomic_DNA"/>
</dbReference>
<dbReference type="AlphaFoldDB" id="A0A1M2VG89"/>
<dbReference type="OrthoDB" id="2738900at2759"/>
<dbReference type="OMA" id="WERYWED"/>
<protein>
    <recommendedName>
        <fullName evidence="3">F-box domain-containing protein</fullName>
    </recommendedName>
</protein>
<reference evidence="1 2" key="1">
    <citation type="submission" date="2016-10" db="EMBL/GenBank/DDBJ databases">
        <title>Genome sequence of the basidiomycete white-rot fungus Trametes pubescens.</title>
        <authorList>
            <person name="Makela M.R."/>
            <person name="Granchi Z."/>
            <person name="Peng M."/>
            <person name="De Vries R.P."/>
            <person name="Grigoriev I."/>
            <person name="Riley R."/>
            <person name="Hilden K."/>
        </authorList>
    </citation>
    <scope>NUCLEOTIDE SEQUENCE [LARGE SCALE GENOMIC DNA]</scope>
    <source>
        <strain evidence="1 2">FBCC735</strain>
    </source>
</reference>
<name>A0A1M2VG89_TRAPU</name>
<comment type="caution">
    <text evidence="1">The sequence shown here is derived from an EMBL/GenBank/DDBJ whole genome shotgun (WGS) entry which is preliminary data.</text>
</comment>
<dbReference type="Proteomes" id="UP000184267">
    <property type="component" value="Unassembled WGS sequence"/>
</dbReference>
<evidence type="ECO:0008006" key="3">
    <source>
        <dbReference type="Google" id="ProtNLM"/>
    </source>
</evidence>
<evidence type="ECO:0000313" key="2">
    <source>
        <dbReference type="Proteomes" id="UP000184267"/>
    </source>
</evidence>
<organism evidence="1 2">
    <name type="scientific">Trametes pubescens</name>
    <name type="common">White-rot fungus</name>
    <dbReference type="NCBI Taxonomy" id="154538"/>
    <lineage>
        <taxon>Eukaryota</taxon>
        <taxon>Fungi</taxon>
        <taxon>Dikarya</taxon>
        <taxon>Basidiomycota</taxon>
        <taxon>Agaricomycotina</taxon>
        <taxon>Agaricomycetes</taxon>
        <taxon>Polyporales</taxon>
        <taxon>Polyporaceae</taxon>
        <taxon>Trametes</taxon>
    </lineage>
</organism>
<gene>
    <name evidence="1" type="ORF">TRAPUB_2526</name>
</gene>
<proteinExistence type="predicted"/>
<keyword evidence="2" id="KW-1185">Reference proteome</keyword>